<organism evidence="2">
    <name type="scientific">uncultured Rubrobacteraceae bacterium</name>
    <dbReference type="NCBI Taxonomy" id="349277"/>
    <lineage>
        <taxon>Bacteria</taxon>
        <taxon>Bacillati</taxon>
        <taxon>Actinomycetota</taxon>
        <taxon>Rubrobacteria</taxon>
        <taxon>Rubrobacterales</taxon>
        <taxon>Rubrobacteraceae</taxon>
        <taxon>environmental samples</taxon>
    </lineage>
</organism>
<feature type="compositionally biased region" description="Basic and acidic residues" evidence="1">
    <location>
        <begin position="53"/>
        <end position="65"/>
    </location>
</feature>
<evidence type="ECO:0000313" key="2">
    <source>
        <dbReference type="EMBL" id="CAA9469441.1"/>
    </source>
</evidence>
<sequence length="209" mass="22496">AGALGERLAAQTCPDRGQDAGREPGDAAEAEPGRGRAGRPRKPRRPPTGGVRVPDRESRPLEPRTRPLGLRIRPVRRELHGRGDDGGRGSHRRRVPGGRRDGRGLPAAPAVLQTRHQDGDAPVPEAVSGERSGRVLPARAGGGHGRRGRRLRARRGGPRRDDGEGDEPPAVLRAREPGGCRASAAYPRFGTRVARLFRGTPRQEGWCLL</sequence>
<gene>
    <name evidence="2" type="ORF">AVDCRST_MAG05-419</name>
</gene>
<accession>A0A6J4RF62</accession>
<name>A0A6J4RF62_9ACTN</name>
<protein>
    <submittedName>
        <fullName evidence="2">Uncharacterized protein</fullName>
    </submittedName>
</protein>
<reference evidence="2" key="1">
    <citation type="submission" date="2020-02" db="EMBL/GenBank/DDBJ databases">
        <authorList>
            <person name="Meier V. D."/>
        </authorList>
    </citation>
    <scope>NUCLEOTIDE SEQUENCE</scope>
    <source>
        <strain evidence="2">AVDCRST_MAG05</strain>
    </source>
</reference>
<feature type="compositionally biased region" description="Basic residues" evidence="1">
    <location>
        <begin position="144"/>
        <end position="157"/>
    </location>
</feature>
<feature type="region of interest" description="Disordered" evidence="1">
    <location>
        <begin position="1"/>
        <end position="178"/>
    </location>
</feature>
<dbReference type="EMBL" id="CADCVM010000051">
    <property type="protein sequence ID" value="CAA9469441.1"/>
    <property type="molecule type" value="Genomic_DNA"/>
</dbReference>
<dbReference type="AlphaFoldDB" id="A0A6J4RF62"/>
<proteinExistence type="predicted"/>
<feature type="compositionally biased region" description="Basic residues" evidence="1">
    <location>
        <begin position="36"/>
        <end position="45"/>
    </location>
</feature>
<evidence type="ECO:0000256" key="1">
    <source>
        <dbReference type="SAM" id="MobiDB-lite"/>
    </source>
</evidence>
<feature type="compositionally biased region" description="Basic and acidic residues" evidence="1">
    <location>
        <begin position="75"/>
        <end position="88"/>
    </location>
</feature>
<feature type="non-terminal residue" evidence="2">
    <location>
        <position position="1"/>
    </location>
</feature>
<feature type="compositionally biased region" description="Basic and acidic residues" evidence="1">
    <location>
        <begin position="16"/>
        <end position="25"/>
    </location>
</feature>
<feature type="non-terminal residue" evidence="2">
    <location>
        <position position="209"/>
    </location>
</feature>